<evidence type="ECO:0000256" key="7">
    <source>
        <dbReference type="SAM" id="Phobius"/>
    </source>
</evidence>
<feature type="transmembrane region" description="Helical" evidence="7">
    <location>
        <begin position="18"/>
        <end position="37"/>
    </location>
</feature>
<evidence type="ECO:0000313" key="9">
    <source>
        <dbReference type="EMBL" id="GGE14670.1"/>
    </source>
</evidence>
<evidence type="ECO:0000256" key="6">
    <source>
        <dbReference type="ARBA" id="ARBA00023136"/>
    </source>
</evidence>
<evidence type="ECO:0000256" key="3">
    <source>
        <dbReference type="ARBA" id="ARBA00022475"/>
    </source>
</evidence>
<evidence type="ECO:0000256" key="5">
    <source>
        <dbReference type="ARBA" id="ARBA00022989"/>
    </source>
</evidence>
<dbReference type="InterPro" id="IPR023090">
    <property type="entry name" value="UPF0702_alpha/beta_dom_sf"/>
</dbReference>
<feature type="transmembrane region" description="Helical" evidence="7">
    <location>
        <begin position="74"/>
        <end position="96"/>
    </location>
</feature>
<evidence type="ECO:0000256" key="1">
    <source>
        <dbReference type="ARBA" id="ARBA00004651"/>
    </source>
</evidence>
<gene>
    <name evidence="9" type="ORF">GCM10011516_10550</name>
</gene>
<keyword evidence="3" id="KW-1003">Cell membrane</keyword>
<dbReference type="GO" id="GO:0005886">
    <property type="term" value="C:plasma membrane"/>
    <property type="evidence" value="ECO:0007669"/>
    <property type="project" value="UniProtKB-SubCell"/>
</dbReference>
<evidence type="ECO:0000256" key="2">
    <source>
        <dbReference type="ARBA" id="ARBA00006448"/>
    </source>
</evidence>
<evidence type="ECO:0000256" key="4">
    <source>
        <dbReference type="ARBA" id="ARBA00022692"/>
    </source>
</evidence>
<feature type="transmembrane region" description="Helical" evidence="7">
    <location>
        <begin position="49"/>
        <end position="68"/>
    </location>
</feature>
<comment type="caution">
    <text evidence="9">The sequence shown here is derived from an EMBL/GenBank/DDBJ whole genome shotgun (WGS) entry which is preliminary data.</text>
</comment>
<feature type="domain" description="YetF C-terminal" evidence="8">
    <location>
        <begin position="97"/>
        <end position="175"/>
    </location>
</feature>
<keyword evidence="4 7" id="KW-0812">Transmembrane</keyword>
<comment type="subcellular location">
    <subcellularLocation>
        <location evidence="1">Cell membrane</location>
        <topology evidence="1">Multi-pass membrane protein</topology>
    </subcellularLocation>
</comment>
<keyword evidence="6 7" id="KW-0472">Membrane</keyword>
<dbReference type="SUPFAM" id="SSF57802">
    <property type="entry name" value="Rubredoxin-like"/>
    <property type="match status" value="1"/>
</dbReference>
<name>A0A8H9KWV1_9SPHI</name>
<protein>
    <submittedName>
        <fullName evidence="9">DUF421 domain-containing protein</fullName>
    </submittedName>
</protein>
<comment type="similarity">
    <text evidence="2">Belongs to the UPF0702 family.</text>
</comment>
<dbReference type="Pfam" id="PF04239">
    <property type="entry name" value="DUF421"/>
    <property type="match status" value="1"/>
</dbReference>
<dbReference type="AlphaFoldDB" id="A0A8H9KWV1"/>
<accession>A0A8H9KWV1</accession>
<dbReference type="Proteomes" id="UP000614460">
    <property type="component" value="Unassembled WGS sequence"/>
</dbReference>
<dbReference type="PANTHER" id="PTHR34582:SF6">
    <property type="entry name" value="UPF0702 TRANSMEMBRANE PROTEIN YCAP"/>
    <property type="match status" value="1"/>
</dbReference>
<keyword evidence="5 7" id="KW-1133">Transmembrane helix</keyword>
<dbReference type="RefSeq" id="WP_182498802.1">
    <property type="nucleotide sequence ID" value="NZ_BMKM01000002.1"/>
</dbReference>
<dbReference type="InterPro" id="IPR007353">
    <property type="entry name" value="DUF421"/>
</dbReference>
<organism evidence="9 10">
    <name type="scientific">Sphingobacterium cellulitidis</name>
    <dbReference type="NCBI Taxonomy" id="1768011"/>
    <lineage>
        <taxon>Bacteria</taxon>
        <taxon>Pseudomonadati</taxon>
        <taxon>Bacteroidota</taxon>
        <taxon>Sphingobacteriia</taxon>
        <taxon>Sphingobacteriales</taxon>
        <taxon>Sphingobacteriaceae</taxon>
        <taxon>Sphingobacterium</taxon>
    </lineage>
</organism>
<sequence length="228" mass="25789">MADNSLYKILFDGASPNLLVEIILRTLIMFLLILIILRISGRRGVRQLTLFEVAIILGLGSAAGDPMFQEDLPIFHAILVFLTVILLYKGITWLTAKFTFVNRIMEGEPFVVVRDGEFAVTEENISSFSKMEFFAELRNSSIEHLGQVRIAVLETDGSMSILRYDNSKVKFGLPLFPDDYIEIVPSVNSHGPYACMYCGKVLEHVNIDFTCPVCQHKKWTKAINNKYC</sequence>
<dbReference type="Gene3D" id="3.30.240.20">
    <property type="entry name" value="bsu07140 like domains"/>
    <property type="match status" value="1"/>
</dbReference>
<reference evidence="9" key="2">
    <citation type="submission" date="2020-09" db="EMBL/GenBank/DDBJ databases">
        <authorList>
            <person name="Sun Q."/>
            <person name="Zhou Y."/>
        </authorList>
    </citation>
    <scope>NUCLEOTIDE SEQUENCE</scope>
    <source>
        <strain evidence="9">CGMCC 1.15966</strain>
    </source>
</reference>
<dbReference type="EMBL" id="BMKM01000002">
    <property type="protein sequence ID" value="GGE14670.1"/>
    <property type="molecule type" value="Genomic_DNA"/>
</dbReference>
<evidence type="ECO:0000259" key="8">
    <source>
        <dbReference type="Pfam" id="PF04239"/>
    </source>
</evidence>
<reference evidence="9" key="1">
    <citation type="journal article" date="2014" name="Int. J. Syst. Evol. Microbiol.">
        <title>Complete genome sequence of Corynebacterium casei LMG S-19264T (=DSM 44701T), isolated from a smear-ripened cheese.</title>
        <authorList>
            <consortium name="US DOE Joint Genome Institute (JGI-PGF)"/>
            <person name="Walter F."/>
            <person name="Albersmeier A."/>
            <person name="Kalinowski J."/>
            <person name="Ruckert C."/>
        </authorList>
    </citation>
    <scope>NUCLEOTIDE SEQUENCE</scope>
    <source>
        <strain evidence="9">CGMCC 1.15966</strain>
    </source>
</reference>
<keyword evidence="10" id="KW-1185">Reference proteome</keyword>
<evidence type="ECO:0000313" key="10">
    <source>
        <dbReference type="Proteomes" id="UP000614460"/>
    </source>
</evidence>
<proteinExistence type="inferred from homology"/>
<dbReference type="PANTHER" id="PTHR34582">
    <property type="entry name" value="UPF0702 TRANSMEMBRANE PROTEIN YCAP"/>
    <property type="match status" value="1"/>
</dbReference>